<dbReference type="AlphaFoldDB" id="A0AAN6LLN1"/>
<comment type="caution">
    <text evidence="2">The sequence shown here is derived from an EMBL/GenBank/DDBJ whole genome shotgun (WGS) entry which is preliminary data.</text>
</comment>
<sequence length="283" mass="32940">MELEELEERSPPHEDPPGPTWKALPTEIKLYILRKRLLISKPITFKTHPSHSRRCLLPLMLTDKETKDLSRQIYYGENTFILSNDPRNYMRYDKFLRTPHPAHRPWVCKLELRIHDRDDRSHQFSCVESGTDPMHDLAWPLQLKPSFLLYNLFEPRDEAVREVKNRGYCCEVHGQGDIKWTCGRTVHSAEWQNHFDDVRDLKIVMIGTPCFTGQNGMLPGNQTPEQVVSRLSSQIRISMGTRKLELVMEEGDGWHFNKYCKGLCTGILQSLVKGLVEIRTAKD</sequence>
<evidence type="ECO:0000256" key="1">
    <source>
        <dbReference type="SAM" id="MobiDB-lite"/>
    </source>
</evidence>
<dbReference type="Proteomes" id="UP001280581">
    <property type="component" value="Unassembled WGS sequence"/>
</dbReference>
<organism evidence="2 3">
    <name type="scientific">Pseudopithomyces chartarum</name>
    <dbReference type="NCBI Taxonomy" id="1892770"/>
    <lineage>
        <taxon>Eukaryota</taxon>
        <taxon>Fungi</taxon>
        <taxon>Dikarya</taxon>
        <taxon>Ascomycota</taxon>
        <taxon>Pezizomycotina</taxon>
        <taxon>Dothideomycetes</taxon>
        <taxon>Pleosporomycetidae</taxon>
        <taxon>Pleosporales</taxon>
        <taxon>Massarineae</taxon>
        <taxon>Didymosphaeriaceae</taxon>
        <taxon>Pseudopithomyces</taxon>
    </lineage>
</organism>
<reference evidence="2 3" key="1">
    <citation type="submission" date="2021-02" db="EMBL/GenBank/DDBJ databases">
        <title>Genome assembly of Pseudopithomyces chartarum.</title>
        <authorList>
            <person name="Jauregui R."/>
            <person name="Singh J."/>
            <person name="Voisey C."/>
        </authorList>
    </citation>
    <scope>NUCLEOTIDE SEQUENCE [LARGE SCALE GENOMIC DNA]</scope>
    <source>
        <strain evidence="2 3">AGR01</strain>
    </source>
</reference>
<gene>
    <name evidence="2" type="ORF">GRF29_216g444211</name>
</gene>
<accession>A0AAN6LLN1</accession>
<proteinExistence type="predicted"/>
<dbReference type="EMBL" id="WVTA01000018">
    <property type="protein sequence ID" value="KAK3197500.1"/>
    <property type="molecule type" value="Genomic_DNA"/>
</dbReference>
<feature type="region of interest" description="Disordered" evidence="1">
    <location>
        <begin position="1"/>
        <end position="20"/>
    </location>
</feature>
<evidence type="ECO:0000313" key="3">
    <source>
        <dbReference type="Proteomes" id="UP001280581"/>
    </source>
</evidence>
<name>A0AAN6LLN1_9PLEO</name>
<protein>
    <submittedName>
        <fullName evidence="2">Uncharacterized protein</fullName>
    </submittedName>
</protein>
<keyword evidence="3" id="KW-1185">Reference proteome</keyword>
<evidence type="ECO:0000313" key="2">
    <source>
        <dbReference type="EMBL" id="KAK3197500.1"/>
    </source>
</evidence>